<name>A0A9W9XA71_9EURO</name>
<evidence type="ECO:0000313" key="2">
    <source>
        <dbReference type="EMBL" id="KAJ5486851.1"/>
    </source>
</evidence>
<sequence>MPTESQNIYDNPELFAEYGSLPRSQHGLAAAPEWPTLEKMIFVRWASEKGAAYVKGVDISENMINRAKGFNAEINNRTRNGIVVVGPATEVIFDIHDLETTYLNHSHEHGLYDIVYNSLAFQSIEDIVRLFRKIHGCLRKGSIHGQKGKLIFSVEHPIVTAPVNPTPGYKVIREAGEDWK</sequence>
<dbReference type="GO" id="GO:0008757">
    <property type="term" value="F:S-adenosylmethionine-dependent methyltransferase activity"/>
    <property type="evidence" value="ECO:0007669"/>
    <property type="project" value="InterPro"/>
</dbReference>
<dbReference type="Pfam" id="PF08241">
    <property type="entry name" value="Methyltransf_11"/>
    <property type="match status" value="1"/>
</dbReference>
<dbReference type="Proteomes" id="UP001147760">
    <property type="component" value="Unassembled WGS sequence"/>
</dbReference>
<comment type="caution">
    <text evidence="2">The sequence shown here is derived from an EMBL/GenBank/DDBJ whole genome shotgun (WGS) entry which is preliminary data.</text>
</comment>
<dbReference type="InterPro" id="IPR029063">
    <property type="entry name" value="SAM-dependent_MTases_sf"/>
</dbReference>
<protein>
    <recommendedName>
        <fullName evidence="1">Methyltransferase type 11 domain-containing protein</fullName>
    </recommendedName>
</protein>
<organism evidence="2 3">
    <name type="scientific">Penicillium desertorum</name>
    <dbReference type="NCBI Taxonomy" id="1303715"/>
    <lineage>
        <taxon>Eukaryota</taxon>
        <taxon>Fungi</taxon>
        <taxon>Dikarya</taxon>
        <taxon>Ascomycota</taxon>
        <taxon>Pezizomycotina</taxon>
        <taxon>Eurotiomycetes</taxon>
        <taxon>Eurotiomycetidae</taxon>
        <taxon>Eurotiales</taxon>
        <taxon>Aspergillaceae</taxon>
        <taxon>Penicillium</taxon>
    </lineage>
</organism>
<feature type="domain" description="Methyltransferase type 11" evidence="1">
    <location>
        <begin position="42"/>
        <end position="142"/>
    </location>
</feature>
<dbReference type="Gene3D" id="3.40.50.150">
    <property type="entry name" value="Vaccinia Virus protein VP39"/>
    <property type="match status" value="1"/>
</dbReference>
<accession>A0A9W9XA71</accession>
<dbReference type="SUPFAM" id="SSF53335">
    <property type="entry name" value="S-adenosyl-L-methionine-dependent methyltransferases"/>
    <property type="match status" value="1"/>
</dbReference>
<evidence type="ECO:0000259" key="1">
    <source>
        <dbReference type="Pfam" id="PF08241"/>
    </source>
</evidence>
<dbReference type="OrthoDB" id="66144at2759"/>
<dbReference type="CDD" id="cd02440">
    <property type="entry name" value="AdoMet_MTases"/>
    <property type="match status" value="1"/>
</dbReference>
<gene>
    <name evidence="2" type="ORF">N7530_001151</name>
</gene>
<reference evidence="2" key="1">
    <citation type="submission" date="2022-12" db="EMBL/GenBank/DDBJ databases">
        <authorList>
            <person name="Petersen C."/>
        </authorList>
    </citation>
    <scope>NUCLEOTIDE SEQUENCE</scope>
    <source>
        <strain evidence="2">IBT 17660</strain>
    </source>
</reference>
<proteinExistence type="predicted"/>
<keyword evidence="3" id="KW-1185">Reference proteome</keyword>
<evidence type="ECO:0000313" key="3">
    <source>
        <dbReference type="Proteomes" id="UP001147760"/>
    </source>
</evidence>
<reference evidence="2" key="2">
    <citation type="journal article" date="2023" name="IMA Fungus">
        <title>Comparative genomic study of the Penicillium genus elucidates a diverse pangenome and 15 lateral gene transfer events.</title>
        <authorList>
            <person name="Petersen C."/>
            <person name="Sorensen T."/>
            <person name="Nielsen M.R."/>
            <person name="Sondergaard T.E."/>
            <person name="Sorensen J.L."/>
            <person name="Fitzpatrick D.A."/>
            <person name="Frisvad J.C."/>
            <person name="Nielsen K.L."/>
        </authorList>
    </citation>
    <scope>NUCLEOTIDE SEQUENCE</scope>
    <source>
        <strain evidence="2">IBT 17660</strain>
    </source>
</reference>
<dbReference type="AlphaFoldDB" id="A0A9W9XA71"/>
<dbReference type="InterPro" id="IPR013216">
    <property type="entry name" value="Methyltransf_11"/>
</dbReference>
<dbReference type="EMBL" id="JAPWDO010000001">
    <property type="protein sequence ID" value="KAJ5486851.1"/>
    <property type="molecule type" value="Genomic_DNA"/>
</dbReference>